<evidence type="ECO:0000256" key="3">
    <source>
        <dbReference type="ARBA" id="ARBA00023163"/>
    </source>
</evidence>
<evidence type="ECO:0000259" key="4">
    <source>
        <dbReference type="PROSITE" id="PS01124"/>
    </source>
</evidence>
<accession>A0A553WB59</accession>
<name>A0A553WB59_9SPHN</name>
<dbReference type="PROSITE" id="PS01124">
    <property type="entry name" value="HTH_ARAC_FAMILY_2"/>
    <property type="match status" value="1"/>
</dbReference>
<evidence type="ECO:0000256" key="2">
    <source>
        <dbReference type="ARBA" id="ARBA00023125"/>
    </source>
</evidence>
<evidence type="ECO:0000313" key="6">
    <source>
        <dbReference type="Proteomes" id="UP000320160"/>
    </source>
</evidence>
<keyword evidence="6" id="KW-1185">Reference proteome</keyword>
<dbReference type="Gene3D" id="1.10.10.60">
    <property type="entry name" value="Homeodomain-like"/>
    <property type="match status" value="1"/>
</dbReference>
<dbReference type="PANTHER" id="PTHR46796">
    <property type="entry name" value="HTH-TYPE TRANSCRIPTIONAL ACTIVATOR RHAS-RELATED"/>
    <property type="match status" value="1"/>
</dbReference>
<dbReference type="Proteomes" id="UP000320160">
    <property type="component" value="Unassembled WGS sequence"/>
</dbReference>
<dbReference type="RefSeq" id="WP_143777145.1">
    <property type="nucleotide sequence ID" value="NZ_VKKU01000002.1"/>
</dbReference>
<gene>
    <name evidence="5" type="ORF">FOM92_12255</name>
</gene>
<keyword evidence="2" id="KW-0238">DNA-binding</keyword>
<keyword evidence="1" id="KW-0805">Transcription regulation</keyword>
<dbReference type="GO" id="GO:0003700">
    <property type="term" value="F:DNA-binding transcription factor activity"/>
    <property type="evidence" value="ECO:0007669"/>
    <property type="project" value="InterPro"/>
</dbReference>
<dbReference type="GO" id="GO:0043565">
    <property type="term" value="F:sequence-specific DNA binding"/>
    <property type="evidence" value="ECO:0007669"/>
    <property type="project" value="InterPro"/>
</dbReference>
<dbReference type="EMBL" id="VKKU01000002">
    <property type="protein sequence ID" value="TSB01925.1"/>
    <property type="molecule type" value="Genomic_DNA"/>
</dbReference>
<evidence type="ECO:0000256" key="1">
    <source>
        <dbReference type="ARBA" id="ARBA00023015"/>
    </source>
</evidence>
<dbReference type="AlphaFoldDB" id="A0A553WB59"/>
<dbReference type="InterPro" id="IPR050204">
    <property type="entry name" value="AraC_XylS_family_regulators"/>
</dbReference>
<keyword evidence="3" id="KW-0804">Transcription</keyword>
<dbReference type="Pfam" id="PF12833">
    <property type="entry name" value="HTH_18"/>
    <property type="match status" value="1"/>
</dbReference>
<reference evidence="5 6" key="1">
    <citation type="submission" date="2019-07" db="EMBL/GenBank/DDBJ databases">
        <authorList>
            <person name="Park M."/>
        </authorList>
    </citation>
    <scope>NUCLEOTIDE SEQUENCE [LARGE SCALE GENOMIC DNA]</scope>
    <source>
        <strain evidence="5 6">KCTC32445</strain>
    </source>
</reference>
<protein>
    <submittedName>
        <fullName evidence="5">AraC family transcriptional regulator</fullName>
    </submittedName>
</protein>
<proteinExistence type="predicted"/>
<dbReference type="OrthoDB" id="2559672at2"/>
<evidence type="ECO:0000313" key="5">
    <source>
        <dbReference type="EMBL" id="TSB01925.1"/>
    </source>
</evidence>
<organism evidence="5 6">
    <name type="scientific">Sphingorhabdus contaminans</name>
    <dbReference type="NCBI Taxonomy" id="1343899"/>
    <lineage>
        <taxon>Bacteria</taxon>
        <taxon>Pseudomonadati</taxon>
        <taxon>Pseudomonadota</taxon>
        <taxon>Alphaproteobacteria</taxon>
        <taxon>Sphingomonadales</taxon>
        <taxon>Sphingomonadaceae</taxon>
        <taxon>Sphingorhabdus</taxon>
    </lineage>
</organism>
<sequence>MRPLKRISPVHFILPAHALRRYVSTYYFFDFKSDRGELEDLLHPEWASVHYTVSGSSRGSIVGEPPLLTPDVNLTGPTGKAARIFFEELKLIGIGLLPLGWYRLVGCPAERWANKVGELETVPEFSLFQKIWTELKGLNDPQEIAALFDRMLSEQITIADPLEIEIENIHEALANPDISSVADLANVAGIGQQRLERLSRRVFGFPPKRLLRRQRFLRTLGSVMMDPELKWSAALDDQYFDQAHFNRDFQEFMGMSPGQYLAMPRPISIAATLARAEHVGHPLQALQGPGLSDNH</sequence>
<feature type="domain" description="HTH araC/xylS-type" evidence="4">
    <location>
        <begin position="163"/>
        <end position="263"/>
    </location>
</feature>
<dbReference type="SMART" id="SM00342">
    <property type="entry name" value="HTH_ARAC"/>
    <property type="match status" value="1"/>
</dbReference>
<dbReference type="InterPro" id="IPR018060">
    <property type="entry name" value="HTH_AraC"/>
</dbReference>
<comment type="caution">
    <text evidence="5">The sequence shown here is derived from an EMBL/GenBank/DDBJ whole genome shotgun (WGS) entry which is preliminary data.</text>
</comment>